<evidence type="ECO:0000256" key="1">
    <source>
        <dbReference type="ARBA" id="ARBA00004123"/>
    </source>
</evidence>
<feature type="domain" description="BZIP" evidence="6">
    <location>
        <begin position="34"/>
        <end position="49"/>
    </location>
</feature>
<keyword evidence="4" id="KW-0539">Nucleus</keyword>
<dbReference type="Pfam" id="PF00170">
    <property type="entry name" value="bZIP_1"/>
    <property type="match status" value="1"/>
</dbReference>
<keyword evidence="8" id="KW-1185">Reference proteome</keyword>
<dbReference type="CDD" id="cd14688">
    <property type="entry name" value="bZIP_YAP"/>
    <property type="match status" value="1"/>
</dbReference>
<dbReference type="Gene3D" id="1.20.5.170">
    <property type="match status" value="1"/>
</dbReference>
<proteinExistence type="predicted"/>
<name>G8BXT1_TETPH</name>
<dbReference type="PANTHER" id="PTHR40621:SF6">
    <property type="entry name" value="AP-1-LIKE TRANSCRIPTION FACTOR YAP1-RELATED"/>
    <property type="match status" value="1"/>
</dbReference>
<dbReference type="STRING" id="1071381.G8BXT1"/>
<keyword evidence="3" id="KW-0804">Transcription</keyword>
<dbReference type="SUPFAM" id="SSF57959">
    <property type="entry name" value="Leucine zipper domain"/>
    <property type="match status" value="1"/>
</dbReference>
<keyword evidence="5" id="KW-0175">Coiled coil</keyword>
<organism evidence="7 8">
    <name type="scientific">Tetrapisispora phaffii (strain ATCC 24235 / CBS 4417 / NBRC 1672 / NRRL Y-8282 / UCD 70-5)</name>
    <name type="common">Yeast</name>
    <name type="synonym">Fabospora phaffii</name>
    <dbReference type="NCBI Taxonomy" id="1071381"/>
    <lineage>
        <taxon>Eukaryota</taxon>
        <taxon>Fungi</taxon>
        <taxon>Dikarya</taxon>
        <taxon>Ascomycota</taxon>
        <taxon>Saccharomycotina</taxon>
        <taxon>Saccharomycetes</taxon>
        <taxon>Saccharomycetales</taxon>
        <taxon>Saccharomycetaceae</taxon>
        <taxon>Tetrapisispora</taxon>
    </lineage>
</organism>
<dbReference type="PROSITE" id="PS00036">
    <property type="entry name" value="BZIP_BASIC"/>
    <property type="match status" value="1"/>
</dbReference>
<dbReference type="OrthoDB" id="2285533at2759"/>
<feature type="coiled-coil region" evidence="5">
    <location>
        <begin position="54"/>
        <end position="88"/>
    </location>
</feature>
<dbReference type="OMA" id="NTRMANS"/>
<dbReference type="InterPro" id="IPR050936">
    <property type="entry name" value="AP-1-like"/>
</dbReference>
<dbReference type="EMBL" id="HE612864">
    <property type="protein sequence ID" value="CCE64709.1"/>
    <property type="molecule type" value="Genomic_DNA"/>
</dbReference>
<dbReference type="HOGENOM" id="CLU_903667_0_0_1"/>
<dbReference type="PANTHER" id="PTHR40621">
    <property type="entry name" value="TRANSCRIPTION FACTOR KAPC-RELATED"/>
    <property type="match status" value="1"/>
</dbReference>
<evidence type="ECO:0000256" key="5">
    <source>
        <dbReference type="SAM" id="Coils"/>
    </source>
</evidence>
<evidence type="ECO:0000256" key="3">
    <source>
        <dbReference type="ARBA" id="ARBA00023163"/>
    </source>
</evidence>
<dbReference type="InterPro" id="IPR004827">
    <property type="entry name" value="bZIP"/>
</dbReference>
<sequence>MDSVILKERLKPGRKSKKDGNSSVVLSEQEMKARKLLQNRKAQRAFRERKTSRISELADEVGSLKKTIKEWEKKYAELNLKYEIALKEVDLWKSGISSLREKAAAVTLPSITIPEVITPSATPDIVRNHTFKDANLTTIIDNFKPMKAVSLKRQMINNEKLLDESMGDIQQERCVFADDPNNKDFICVCKSLKVPKGDYKHIPSTMPITSITTMKRKFNADGERVKPPLYFNNGSYELDFNEIQDAKSKECCQKKVKGNEWSCEKNCTKLFDEDSTTNDDSCETKKTEIIRDIQSKAMTPTRTESRNS</sequence>
<evidence type="ECO:0000313" key="7">
    <source>
        <dbReference type="EMBL" id="CCE64709.1"/>
    </source>
</evidence>
<accession>G8BXT1</accession>
<dbReference type="Proteomes" id="UP000005666">
    <property type="component" value="Chromosome 9"/>
</dbReference>
<dbReference type="GO" id="GO:0090575">
    <property type="term" value="C:RNA polymerase II transcription regulator complex"/>
    <property type="evidence" value="ECO:0007669"/>
    <property type="project" value="TreeGrafter"/>
</dbReference>
<reference evidence="7 8" key="1">
    <citation type="journal article" date="2011" name="Proc. Natl. Acad. Sci. U.S.A.">
        <title>Evolutionary erosion of yeast sex chromosomes by mating-type switching accidents.</title>
        <authorList>
            <person name="Gordon J.L."/>
            <person name="Armisen D."/>
            <person name="Proux-Wera E."/>
            <person name="Oheigeartaigh S.S."/>
            <person name="Byrne K.P."/>
            <person name="Wolfe K.H."/>
        </authorList>
    </citation>
    <scope>NUCLEOTIDE SEQUENCE [LARGE SCALE GENOMIC DNA]</scope>
    <source>
        <strain evidence="8">ATCC 24235 / CBS 4417 / NBRC 1672 / NRRL Y-8282 / UCD 70-5</strain>
    </source>
</reference>
<evidence type="ECO:0000259" key="6">
    <source>
        <dbReference type="PROSITE" id="PS00036"/>
    </source>
</evidence>
<comment type="subcellular location">
    <subcellularLocation>
        <location evidence="1">Nucleus</location>
    </subcellularLocation>
</comment>
<dbReference type="RefSeq" id="XP_003687143.1">
    <property type="nucleotide sequence ID" value="XM_003687095.1"/>
</dbReference>
<protein>
    <recommendedName>
        <fullName evidence="6">BZIP domain-containing protein</fullName>
    </recommendedName>
</protein>
<dbReference type="GO" id="GO:0001228">
    <property type="term" value="F:DNA-binding transcription activator activity, RNA polymerase II-specific"/>
    <property type="evidence" value="ECO:0007669"/>
    <property type="project" value="TreeGrafter"/>
</dbReference>
<dbReference type="SMART" id="SM00338">
    <property type="entry name" value="BRLZ"/>
    <property type="match status" value="1"/>
</dbReference>
<evidence type="ECO:0000313" key="8">
    <source>
        <dbReference type="Proteomes" id="UP000005666"/>
    </source>
</evidence>
<dbReference type="InterPro" id="IPR046347">
    <property type="entry name" value="bZIP_sf"/>
</dbReference>
<dbReference type="GeneID" id="11534540"/>
<keyword evidence="2" id="KW-0805">Transcription regulation</keyword>
<evidence type="ECO:0000256" key="4">
    <source>
        <dbReference type="ARBA" id="ARBA00023242"/>
    </source>
</evidence>
<dbReference type="GO" id="GO:0000976">
    <property type="term" value="F:transcription cis-regulatory region binding"/>
    <property type="evidence" value="ECO:0007669"/>
    <property type="project" value="InterPro"/>
</dbReference>
<gene>
    <name evidence="7" type="primary">TPHA0I02050</name>
    <name evidence="7" type="ordered locus">TPHA_0I02050</name>
</gene>
<evidence type="ECO:0000256" key="2">
    <source>
        <dbReference type="ARBA" id="ARBA00023015"/>
    </source>
</evidence>
<dbReference type="AlphaFoldDB" id="G8BXT1"/>
<dbReference type="KEGG" id="tpf:TPHA_0I02050"/>